<protein>
    <submittedName>
        <fullName evidence="1">Uncharacterized protein</fullName>
    </submittedName>
</protein>
<feature type="non-terminal residue" evidence="1">
    <location>
        <position position="1"/>
    </location>
</feature>
<reference evidence="1" key="1">
    <citation type="submission" date="2020-01" db="EMBL/GenBank/DDBJ databases">
        <title>Insect and environment-associated Actinomycetes.</title>
        <authorList>
            <person name="Currrie C."/>
            <person name="Chevrette M."/>
            <person name="Carlson C."/>
            <person name="Stubbendieck R."/>
            <person name="Wendt-Pienkowski E."/>
        </authorList>
    </citation>
    <scope>NUCLEOTIDE SEQUENCE</scope>
    <source>
        <strain evidence="1">SID7958</strain>
    </source>
</reference>
<dbReference type="InterPro" id="IPR036291">
    <property type="entry name" value="NAD(P)-bd_dom_sf"/>
</dbReference>
<feature type="non-terminal residue" evidence="1">
    <location>
        <position position="75"/>
    </location>
</feature>
<evidence type="ECO:0000313" key="1">
    <source>
        <dbReference type="EMBL" id="NEC79419.1"/>
    </source>
</evidence>
<dbReference type="EMBL" id="JAAGMU010000506">
    <property type="protein sequence ID" value="NEC79419.1"/>
    <property type="molecule type" value="Genomic_DNA"/>
</dbReference>
<accession>A0A6G3TYU4</accession>
<dbReference type="SUPFAM" id="SSF51735">
    <property type="entry name" value="NAD(P)-binding Rossmann-fold domains"/>
    <property type="match status" value="1"/>
</dbReference>
<comment type="caution">
    <text evidence="1">The sequence shown here is derived from an EMBL/GenBank/DDBJ whole genome shotgun (WGS) entry which is preliminary data.</text>
</comment>
<dbReference type="RefSeq" id="WP_164333844.1">
    <property type="nucleotide sequence ID" value="NZ_JAAGMU010000506.1"/>
</dbReference>
<gene>
    <name evidence="1" type="ORF">G3I38_09165</name>
</gene>
<proteinExistence type="predicted"/>
<dbReference type="Gene3D" id="3.40.50.720">
    <property type="entry name" value="NAD(P)-binding Rossmann-like Domain"/>
    <property type="match status" value="1"/>
</dbReference>
<name>A0A6G3TYU4_9ACTN</name>
<organism evidence="1">
    <name type="scientific">Streptomyces sp. SID7958</name>
    <dbReference type="NCBI Taxonomy" id="2706093"/>
    <lineage>
        <taxon>Bacteria</taxon>
        <taxon>Bacillati</taxon>
        <taxon>Actinomycetota</taxon>
        <taxon>Actinomycetes</taxon>
        <taxon>Kitasatosporales</taxon>
        <taxon>Streptomycetaceae</taxon>
        <taxon>Streptomyces</taxon>
    </lineage>
</organism>
<dbReference type="AlphaFoldDB" id="A0A6G3TYU4"/>
<sequence>TRPLHVLHATRGRRTVGAEPGPRSGAGARLAGFVRFLGAESGHLTGITVDLDPAGGTPSAQAGELLAALPGNPYG</sequence>